<evidence type="ECO:0000256" key="1">
    <source>
        <dbReference type="ARBA" id="ARBA00022679"/>
    </source>
</evidence>
<dbReference type="InterPro" id="IPR000182">
    <property type="entry name" value="GNAT_dom"/>
</dbReference>
<dbReference type="PROSITE" id="PS51186">
    <property type="entry name" value="GNAT"/>
    <property type="match status" value="1"/>
</dbReference>
<dbReference type="Gene3D" id="3.40.630.30">
    <property type="match status" value="1"/>
</dbReference>
<name>A0A8E2J7E0_9APHY</name>
<keyword evidence="5" id="KW-1185">Reference proteome</keyword>
<evidence type="ECO:0000313" key="4">
    <source>
        <dbReference type="EMBL" id="OCH96458.1"/>
    </source>
</evidence>
<dbReference type="PANTHER" id="PTHR13947:SF37">
    <property type="entry name" value="LD18367P"/>
    <property type="match status" value="1"/>
</dbReference>
<evidence type="ECO:0000259" key="3">
    <source>
        <dbReference type="PROSITE" id="PS51186"/>
    </source>
</evidence>
<dbReference type="Proteomes" id="UP000250043">
    <property type="component" value="Unassembled WGS sequence"/>
</dbReference>
<feature type="transmembrane region" description="Helical" evidence="2">
    <location>
        <begin position="45"/>
        <end position="63"/>
    </location>
</feature>
<keyword evidence="2" id="KW-0472">Membrane</keyword>
<dbReference type="OrthoDB" id="2564232at2759"/>
<organism evidence="4 5">
    <name type="scientific">Obba rivulosa</name>
    <dbReference type="NCBI Taxonomy" id="1052685"/>
    <lineage>
        <taxon>Eukaryota</taxon>
        <taxon>Fungi</taxon>
        <taxon>Dikarya</taxon>
        <taxon>Basidiomycota</taxon>
        <taxon>Agaricomycotina</taxon>
        <taxon>Agaricomycetes</taxon>
        <taxon>Polyporales</taxon>
        <taxon>Gelatoporiaceae</taxon>
        <taxon>Obba</taxon>
    </lineage>
</organism>
<dbReference type="PANTHER" id="PTHR13947">
    <property type="entry name" value="GNAT FAMILY N-ACETYLTRANSFERASE"/>
    <property type="match status" value="1"/>
</dbReference>
<reference evidence="4 5" key="1">
    <citation type="submission" date="2016-07" db="EMBL/GenBank/DDBJ databases">
        <title>Draft genome of the white-rot fungus Obba rivulosa 3A-2.</title>
        <authorList>
            <consortium name="DOE Joint Genome Institute"/>
            <person name="Miettinen O."/>
            <person name="Riley R."/>
            <person name="Acob R."/>
            <person name="Barry K."/>
            <person name="Cullen D."/>
            <person name="De Vries R."/>
            <person name="Hainaut M."/>
            <person name="Hatakka A."/>
            <person name="Henrissat B."/>
            <person name="Hilden K."/>
            <person name="Kuo R."/>
            <person name="Labutti K."/>
            <person name="Lipzen A."/>
            <person name="Makela M.R."/>
            <person name="Sandor L."/>
            <person name="Spatafora J.W."/>
            <person name="Grigoriev I.V."/>
            <person name="Hibbett D.S."/>
        </authorList>
    </citation>
    <scope>NUCLEOTIDE SEQUENCE [LARGE SCALE GENOMIC DNA]</scope>
    <source>
        <strain evidence="4 5">3A-2</strain>
    </source>
</reference>
<dbReference type="Pfam" id="PF00583">
    <property type="entry name" value="Acetyltransf_1"/>
    <property type="match status" value="1"/>
</dbReference>
<sequence>MALPTIRIRQVGERDQKLARFLVGKSNMECLAVANSRAYIYPTTLALWVALSCMFVELMHWWPKPEYGMLGYLSPIPAFVSMSVPIMFLCDWFNRSVFEDRTNHILRRPDLVDIPKYYSRSPASGFWFLEYADNPIGLIAIDASLDSMSDKAVQPKQGYIQYEKGTSSTATIRHFFVEEQYRKASIQQDLVEHAVDHAFAADKAVQKIRVHDTPLKDYITKVLKELGFRLEEKTERVGILRWQDCIRSLDRAHRKPSSEKR</sequence>
<dbReference type="InterPro" id="IPR050769">
    <property type="entry name" value="NAT_camello-type"/>
</dbReference>
<proteinExistence type="predicted"/>
<accession>A0A8E2J7E0</accession>
<dbReference type="GO" id="GO:0008080">
    <property type="term" value="F:N-acetyltransferase activity"/>
    <property type="evidence" value="ECO:0007669"/>
    <property type="project" value="InterPro"/>
</dbReference>
<evidence type="ECO:0000313" key="5">
    <source>
        <dbReference type="Proteomes" id="UP000250043"/>
    </source>
</evidence>
<keyword evidence="1" id="KW-0808">Transferase</keyword>
<keyword evidence="2" id="KW-1133">Transmembrane helix</keyword>
<feature type="transmembrane region" description="Helical" evidence="2">
    <location>
        <begin position="69"/>
        <end position="93"/>
    </location>
</feature>
<feature type="domain" description="N-acetyltransferase" evidence="3">
    <location>
        <begin position="77"/>
        <end position="252"/>
    </location>
</feature>
<protein>
    <recommendedName>
        <fullName evidence="3">N-acetyltransferase domain-containing protein</fullName>
    </recommendedName>
</protein>
<evidence type="ECO:0000256" key="2">
    <source>
        <dbReference type="SAM" id="Phobius"/>
    </source>
</evidence>
<keyword evidence="2" id="KW-0812">Transmembrane</keyword>
<dbReference type="AlphaFoldDB" id="A0A8E2J7E0"/>
<dbReference type="EMBL" id="KV722330">
    <property type="protein sequence ID" value="OCH96458.1"/>
    <property type="molecule type" value="Genomic_DNA"/>
</dbReference>
<dbReference type="InterPro" id="IPR016181">
    <property type="entry name" value="Acyl_CoA_acyltransferase"/>
</dbReference>
<gene>
    <name evidence="4" type="ORF">OBBRIDRAFT_787017</name>
</gene>
<dbReference type="SUPFAM" id="SSF55729">
    <property type="entry name" value="Acyl-CoA N-acyltransferases (Nat)"/>
    <property type="match status" value="1"/>
</dbReference>